<dbReference type="SMART" id="SM00406">
    <property type="entry name" value="IGv"/>
    <property type="match status" value="1"/>
</dbReference>
<evidence type="ECO:0000259" key="6">
    <source>
        <dbReference type="PROSITE" id="PS50835"/>
    </source>
</evidence>
<dbReference type="Proteomes" id="UP000261660">
    <property type="component" value="Unplaced"/>
</dbReference>
<dbReference type="PANTHER" id="PTHR19367">
    <property type="entry name" value="T-CELL RECEPTOR ALPHA CHAIN V REGION"/>
    <property type="match status" value="1"/>
</dbReference>
<evidence type="ECO:0000256" key="4">
    <source>
        <dbReference type="ARBA" id="ARBA00023319"/>
    </source>
</evidence>
<keyword evidence="4" id="KW-0393">Immunoglobulin domain</keyword>
<dbReference type="PANTHER" id="PTHR19367:SF18">
    <property type="entry name" value="T CELL RECEPTOR ALPHA VARIABLE 16"/>
    <property type="match status" value="1"/>
</dbReference>
<evidence type="ECO:0000256" key="5">
    <source>
        <dbReference type="ARBA" id="ARBA00043266"/>
    </source>
</evidence>
<dbReference type="InterPro" id="IPR051287">
    <property type="entry name" value="TCR_variable_region"/>
</dbReference>
<dbReference type="PROSITE" id="PS50835">
    <property type="entry name" value="IG_LIKE"/>
    <property type="match status" value="1"/>
</dbReference>
<dbReference type="InterPro" id="IPR007110">
    <property type="entry name" value="Ig-like_dom"/>
</dbReference>
<evidence type="ECO:0000313" key="7">
    <source>
        <dbReference type="Ensembl" id="ENSLBEP00000019571.1"/>
    </source>
</evidence>
<evidence type="ECO:0000256" key="2">
    <source>
        <dbReference type="ARBA" id="ARBA00023130"/>
    </source>
</evidence>
<dbReference type="Gene3D" id="2.60.40.10">
    <property type="entry name" value="Immunoglobulins"/>
    <property type="match status" value="1"/>
</dbReference>
<keyword evidence="1" id="KW-0732">Signal</keyword>
<reference evidence="7" key="2">
    <citation type="submission" date="2025-09" db="UniProtKB">
        <authorList>
            <consortium name="Ensembl"/>
        </authorList>
    </citation>
    <scope>IDENTIFICATION</scope>
</reference>
<reference evidence="7" key="1">
    <citation type="submission" date="2025-08" db="UniProtKB">
        <authorList>
            <consortium name="Ensembl"/>
        </authorList>
    </citation>
    <scope>IDENTIFICATION</scope>
</reference>
<keyword evidence="5" id="KW-1279">T cell receptor</keyword>
<accession>A0A3Q3FH22</accession>
<dbReference type="GO" id="GO:0042101">
    <property type="term" value="C:T cell receptor complex"/>
    <property type="evidence" value="ECO:0007669"/>
    <property type="project" value="UniProtKB-KW"/>
</dbReference>
<keyword evidence="8" id="KW-1185">Reference proteome</keyword>
<dbReference type="InParanoid" id="A0A3Q3FH22"/>
<name>A0A3Q3FH22_9LABR</name>
<keyword evidence="5" id="KW-0391">Immunity</keyword>
<keyword evidence="3" id="KW-0675">Receptor</keyword>
<feature type="domain" description="Ig-like" evidence="6">
    <location>
        <begin position="30"/>
        <end position="114"/>
    </location>
</feature>
<dbReference type="AlphaFoldDB" id="A0A3Q3FH22"/>
<evidence type="ECO:0000313" key="8">
    <source>
        <dbReference type="Proteomes" id="UP000261660"/>
    </source>
</evidence>
<dbReference type="GO" id="GO:0002250">
    <property type="term" value="P:adaptive immune response"/>
    <property type="evidence" value="ECO:0007669"/>
    <property type="project" value="UniProtKB-KW"/>
</dbReference>
<evidence type="ECO:0000256" key="1">
    <source>
        <dbReference type="ARBA" id="ARBA00022729"/>
    </source>
</evidence>
<evidence type="ECO:0000256" key="3">
    <source>
        <dbReference type="ARBA" id="ARBA00023170"/>
    </source>
</evidence>
<protein>
    <recommendedName>
        <fullName evidence="6">Ig-like domain-containing protein</fullName>
    </recommendedName>
</protein>
<dbReference type="InterPro" id="IPR036179">
    <property type="entry name" value="Ig-like_dom_sf"/>
</dbReference>
<keyword evidence="2" id="KW-1064">Adaptive immunity</keyword>
<dbReference type="SUPFAM" id="SSF48726">
    <property type="entry name" value="Immunoglobulin"/>
    <property type="match status" value="1"/>
</dbReference>
<dbReference type="InterPro" id="IPR013783">
    <property type="entry name" value="Ig-like_fold"/>
</dbReference>
<dbReference type="GeneTree" id="ENSGT01150000287272"/>
<sequence>MSLLLLTAEEPYDRELGLCNITMSKVFNLLFCKVSSDNISVGNDYFFWYRQYPGKPPQFIASQISTGPLSEPISGLSVSVRGDKKHLDLQISSAALTDSAVYYCAVSVYRCRLSDHVQRLLCPVVIDEATCEFCASAYKHCSN</sequence>
<dbReference type="Ensembl" id="ENSLBET00000020631.1">
    <property type="protein sequence ID" value="ENSLBEP00000019571.1"/>
    <property type="gene ID" value="ENSLBEG00000015037.1"/>
</dbReference>
<proteinExistence type="predicted"/>
<dbReference type="Pfam" id="PF07686">
    <property type="entry name" value="V-set"/>
    <property type="match status" value="1"/>
</dbReference>
<organism evidence="7 8">
    <name type="scientific">Labrus bergylta</name>
    <name type="common">ballan wrasse</name>
    <dbReference type="NCBI Taxonomy" id="56723"/>
    <lineage>
        <taxon>Eukaryota</taxon>
        <taxon>Metazoa</taxon>
        <taxon>Chordata</taxon>
        <taxon>Craniata</taxon>
        <taxon>Vertebrata</taxon>
        <taxon>Euteleostomi</taxon>
        <taxon>Actinopterygii</taxon>
        <taxon>Neopterygii</taxon>
        <taxon>Teleostei</taxon>
        <taxon>Neoteleostei</taxon>
        <taxon>Acanthomorphata</taxon>
        <taxon>Eupercaria</taxon>
        <taxon>Labriformes</taxon>
        <taxon>Labridae</taxon>
        <taxon>Labrus</taxon>
    </lineage>
</organism>
<dbReference type="InterPro" id="IPR013106">
    <property type="entry name" value="Ig_V-set"/>
</dbReference>